<sequence length="205" mass="22914">MGFYQNACKPEGLDGKKMIHQMNSRHIAMAEWGFSHITIHEGDAALDIGCGGGVNIKTLLEKSVYGKAKGIDYSEVSVEESRKMNEEAVRSGRCEILHGDVMDLPFTDASFHVVTAFETIYYWPDLSKAFAQVYRVLKESGIFMICNESNGEDEEGEQWAEIIEGMTVYNSEQIQILLQQAGFANIKIDTNDKGWLCAVGEKNSR</sequence>
<reference evidence="3 4" key="1">
    <citation type="submission" date="2015-09" db="EMBL/GenBank/DDBJ databases">
        <authorList>
            <consortium name="Pathogen Informatics"/>
        </authorList>
    </citation>
    <scope>NUCLEOTIDE SEQUENCE [LARGE SCALE GENOMIC DNA]</scope>
    <source>
        <strain evidence="3 4">2789STDY5834876</strain>
    </source>
</reference>
<dbReference type="GO" id="GO:0032259">
    <property type="term" value="P:methylation"/>
    <property type="evidence" value="ECO:0007669"/>
    <property type="project" value="UniProtKB-KW"/>
</dbReference>
<dbReference type="PANTHER" id="PTHR44068">
    <property type="entry name" value="ZGC:194242"/>
    <property type="match status" value="1"/>
</dbReference>
<gene>
    <name evidence="3" type="primary">rebM_1</name>
    <name evidence="3" type="ORF">ERS852491_03070</name>
</gene>
<dbReference type="InterPro" id="IPR029063">
    <property type="entry name" value="SAM-dependent_MTases_sf"/>
</dbReference>
<keyword evidence="3" id="KW-0489">Methyltransferase</keyword>
<dbReference type="CDD" id="cd02440">
    <property type="entry name" value="AdoMet_MTases"/>
    <property type="match status" value="1"/>
</dbReference>
<dbReference type="Gene3D" id="3.40.50.150">
    <property type="entry name" value="Vaccinia Virus protein VP39"/>
    <property type="match status" value="1"/>
</dbReference>
<evidence type="ECO:0000256" key="1">
    <source>
        <dbReference type="ARBA" id="ARBA00022679"/>
    </source>
</evidence>
<dbReference type="OrthoDB" id="9772751at2"/>
<evidence type="ECO:0000259" key="2">
    <source>
        <dbReference type="Pfam" id="PF08241"/>
    </source>
</evidence>
<dbReference type="GO" id="GO:0016126">
    <property type="term" value="P:sterol biosynthetic process"/>
    <property type="evidence" value="ECO:0007669"/>
    <property type="project" value="TreeGrafter"/>
</dbReference>
<dbReference type="Pfam" id="PF08241">
    <property type="entry name" value="Methyltransf_11"/>
    <property type="match status" value="1"/>
</dbReference>
<feature type="domain" description="Methyltransferase type 11" evidence="2">
    <location>
        <begin position="46"/>
        <end position="145"/>
    </location>
</feature>
<dbReference type="InterPro" id="IPR013216">
    <property type="entry name" value="Methyltransf_11"/>
</dbReference>
<dbReference type="EC" id="2.1.1.-" evidence="3"/>
<accession>A0A174HFU3</accession>
<evidence type="ECO:0000313" key="4">
    <source>
        <dbReference type="Proteomes" id="UP000095544"/>
    </source>
</evidence>
<organism evidence="3 4">
    <name type="scientific">Faecalicatena contorta</name>
    <dbReference type="NCBI Taxonomy" id="39482"/>
    <lineage>
        <taxon>Bacteria</taxon>
        <taxon>Bacillati</taxon>
        <taxon>Bacillota</taxon>
        <taxon>Clostridia</taxon>
        <taxon>Lachnospirales</taxon>
        <taxon>Lachnospiraceae</taxon>
        <taxon>Faecalicatena</taxon>
    </lineage>
</organism>
<dbReference type="RefSeq" id="WP_055154019.1">
    <property type="nucleotide sequence ID" value="NZ_CYZU01000030.1"/>
</dbReference>
<evidence type="ECO:0000313" key="3">
    <source>
        <dbReference type="EMBL" id="CUO71879.1"/>
    </source>
</evidence>
<dbReference type="Proteomes" id="UP000095544">
    <property type="component" value="Unassembled WGS sequence"/>
</dbReference>
<proteinExistence type="predicted"/>
<dbReference type="PANTHER" id="PTHR44068:SF1">
    <property type="entry name" value="HYPOTHETICAL LOC100005854"/>
    <property type="match status" value="1"/>
</dbReference>
<dbReference type="SUPFAM" id="SSF53335">
    <property type="entry name" value="S-adenosyl-L-methionine-dependent methyltransferases"/>
    <property type="match status" value="1"/>
</dbReference>
<name>A0A174HFU3_9FIRM</name>
<dbReference type="EMBL" id="CYZU01000030">
    <property type="protein sequence ID" value="CUO71879.1"/>
    <property type="molecule type" value="Genomic_DNA"/>
</dbReference>
<dbReference type="GO" id="GO:0003838">
    <property type="term" value="F:sterol 24-C-methyltransferase activity"/>
    <property type="evidence" value="ECO:0007669"/>
    <property type="project" value="TreeGrafter"/>
</dbReference>
<dbReference type="STRING" id="39482.ERS852491_03070"/>
<dbReference type="AlphaFoldDB" id="A0A174HFU3"/>
<dbReference type="InterPro" id="IPR050447">
    <property type="entry name" value="Erg6_SMT_methyltransf"/>
</dbReference>
<protein>
    <submittedName>
        <fullName evidence="3">Rebeccamycin O-methyltransferase</fullName>
        <ecNumber evidence="3">2.1.1.-</ecNumber>
    </submittedName>
</protein>
<keyword evidence="1 3" id="KW-0808">Transferase</keyword>